<reference evidence="3" key="1">
    <citation type="submission" date="2025-08" db="UniProtKB">
        <authorList>
            <consortium name="RefSeq"/>
        </authorList>
    </citation>
    <scope>IDENTIFICATION</scope>
    <source>
        <tissue evidence="3">Blood</tissue>
    </source>
</reference>
<gene>
    <name evidence="3" type="primary">LOC139186646</name>
</gene>
<keyword evidence="2" id="KW-1185">Reference proteome</keyword>
<evidence type="ECO:0000313" key="3">
    <source>
        <dbReference type="RefSeq" id="XP_070658044.1"/>
    </source>
</evidence>
<sequence>MTEASLEVTARNCANLEDEAQDLKSKLHQLPSQLQEAQDQHIEAVRCAEKTQDHIQKLEIENAKLQTTVKKQVDKIEQLQKNLFSTRLVCLCTEQNVGRSLWSHFCCLGSGEWLWPDVHWGAIFDHHCKFTISYCR</sequence>
<proteinExistence type="predicted"/>
<feature type="coiled-coil region" evidence="1">
    <location>
        <begin position="6"/>
        <end position="82"/>
    </location>
</feature>
<dbReference type="RefSeq" id="XP_070658044.1">
    <property type="nucleotide sequence ID" value="XM_070801943.1"/>
</dbReference>
<evidence type="ECO:0000256" key="1">
    <source>
        <dbReference type="SAM" id="Coils"/>
    </source>
</evidence>
<name>A0ABM4TDD4_BOSIN</name>
<evidence type="ECO:0000313" key="2">
    <source>
        <dbReference type="Proteomes" id="UP001652663"/>
    </source>
</evidence>
<dbReference type="Proteomes" id="UP001652663">
    <property type="component" value="Chromosome 13"/>
</dbReference>
<protein>
    <submittedName>
        <fullName evidence="3">Ankyrin repeat domain-containing protein 26-like</fullName>
    </submittedName>
</protein>
<organism evidence="2 3">
    <name type="scientific">Bos indicus</name>
    <name type="common">Zebu</name>
    <dbReference type="NCBI Taxonomy" id="9915"/>
    <lineage>
        <taxon>Eukaryota</taxon>
        <taxon>Metazoa</taxon>
        <taxon>Chordata</taxon>
        <taxon>Craniata</taxon>
        <taxon>Vertebrata</taxon>
        <taxon>Euteleostomi</taxon>
        <taxon>Mammalia</taxon>
        <taxon>Eutheria</taxon>
        <taxon>Laurasiatheria</taxon>
        <taxon>Artiodactyla</taxon>
        <taxon>Ruminantia</taxon>
        <taxon>Pecora</taxon>
        <taxon>Bovidae</taxon>
        <taxon>Bovinae</taxon>
        <taxon>Bos</taxon>
    </lineage>
</organism>
<accession>A0ABM4TDD4</accession>
<dbReference type="GeneID" id="139186646"/>
<keyword evidence="1" id="KW-0175">Coiled coil</keyword>